<dbReference type="NCBIfam" id="NF045598">
    <property type="entry name" value="asr1405_asl0597"/>
    <property type="match status" value="1"/>
</dbReference>
<protein>
    <submittedName>
        <fullName evidence="1">Uncharacterized protein</fullName>
    </submittedName>
</protein>
<dbReference type="PhylomeDB" id="B2J982"/>
<dbReference type="eggNOG" id="ENOG5032YWI">
    <property type="taxonomic scope" value="Bacteria"/>
</dbReference>
<keyword evidence="2" id="KW-1185">Reference proteome</keyword>
<accession>B2J982</accession>
<dbReference type="AlphaFoldDB" id="B2J982"/>
<reference evidence="2" key="1">
    <citation type="submission" date="2008-04" db="EMBL/GenBank/DDBJ databases">
        <title>Complete sequence of chromosome of Nostoc punctiforme ATCC 29133.</title>
        <authorList>
            <consortium name="US DOE Joint Genome Institute"/>
            <person name="Copeland A."/>
            <person name="Lucas S."/>
            <person name="Lapidus A."/>
            <person name="Glavina del Rio T."/>
            <person name="Dalin E."/>
            <person name="Tice H."/>
            <person name="Pitluck S."/>
            <person name="Chain P."/>
            <person name="Malfatti S."/>
            <person name="Shin M."/>
            <person name="Vergez L."/>
            <person name="Schmutz J."/>
            <person name="Larimer F."/>
            <person name="Land M."/>
            <person name="Hauser L."/>
            <person name="Kyrpides N."/>
            <person name="Kim E."/>
            <person name="Meeks J.C."/>
            <person name="Elhai J."/>
            <person name="Campbell E.L."/>
            <person name="Thiel T."/>
            <person name="Longmire J."/>
            <person name="Potts M."/>
            <person name="Atlas R."/>
        </authorList>
    </citation>
    <scope>NUCLEOTIDE SEQUENCE [LARGE SCALE GENOMIC DNA]</scope>
    <source>
        <strain evidence="2">ATCC 29133 / PCC 73102</strain>
    </source>
</reference>
<gene>
    <name evidence="1" type="ordered locus">Npun_F5800</name>
</gene>
<sequence length="87" mass="10043">MKSFSSEIESNHLVEVNWADRWQVYQRLKELDIPCTCTANQPLKVEIGSPMTAVQLWSVIQRLTASRQDQILTLECCWKIANNSSNF</sequence>
<dbReference type="Proteomes" id="UP000001191">
    <property type="component" value="Chromosome"/>
</dbReference>
<dbReference type="KEGG" id="npu:Npun_F5800"/>
<dbReference type="InterPro" id="IPR054637">
    <property type="entry name" value="Asr1405_Asl0597-like"/>
</dbReference>
<reference evidence="1 2" key="2">
    <citation type="journal article" date="2013" name="Plant Physiol.">
        <title>A Nostoc punctiforme Sugar Transporter Necessary to Establish a Cyanobacterium-Plant Symbiosis.</title>
        <authorList>
            <person name="Ekman M."/>
            <person name="Picossi S."/>
            <person name="Campbell E.L."/>
            <person name="Meeks J.C."/>
            <person name="Flores E."/>
        </authorList>
    </citation>
    <scope>NUCLEOTIDE SEQUENCE [LARGE SCALE GENOMIC DNA]</scope>
    <source>
        <strain evidence="2">ATCC 29133 / PCC 73102</strain>
    </source>
</reference>
<dbReference type="HOGENOM" id="CLU_174106_0_0_3"/>
<dbReference type="STRING" id="63737.Npun_F5800"/>
<evidence type="ECO:0000313" key="2">
    <source>
        <dbReference type="Proteomes" id="UP000001191"/>
    </source>
</evidence>
<dbReference type="EnsemblBacteria" id="ACC84098">
    <property type="protein sequence ID" value="ACC84098"/>
    <property type="gene ID" value="Npun_F5800"/>
</dbReference>
<dbReference type="RefSeq" id="WP_012412041.1">
    <property type="nucleotide sequence ID" value="NC_010628.1"/>
</dbReference>
<dbReference type="OrthoDB" id="515027at2"/>
<proteinExistence type="predicted"/>
<name>B2J982_NOSP7</name>
<evidence type="ECO:0000313" key="1">
    <source>
        <dbReference type="EMBL" id="ACC84098.1"/>
    </source>
</evidence>
<organism evidence="1 2">
    <name type="scientific">Nostoc punctiforme (strain ATCC 29133 / PCC 73102)</name>
    <dbReference type="NCBI Taxonomy" id="63737"/>
    <lineage>
        <taxon>Bacteria</taxon>
        <taxon>Bacillati</taxon>
        <taxon>Cyanobacteriota</taxon>
        <taxon>Cyanophyceae</taxon>
        <taxon>Nostocales</taxon>
        <taxon>Nostocaceae</taxon>
        <taxon>Nostoc</taxon>
    </lineage>
</organism>
<dbReference type="EMBL" id="CP001037">
    <property type="protein sequence ID" value="ACC84098.1"/>
    <property type="molecule type" value="Genomic_DNA"/>
</dbReference>